<comment type="caution">
    <text evidence="13">The sequence shown here is derived from an EMBL/GenBank/DDBJ whole genome shotgun (WGS) entry which is preliminary data.</text>
</comment>
<keyword evidence="10" id="KW-0408">Iron</keyword>
<dbReference type="InterPro" id="IPR002585">
    <property type="entry name" value="Cyt-d_ubiquinol_oxidase_su_1"/>
</dbReference>
<dbReference type="PANTHER" id="PTHR30365">
    <property type="entry name" value="CYTOCHROME D UBIQUINOL OXIDASE"/>
    <property type="match status" value="1"/>
</dbReference>
<evidence type="ECO:0000256" key="4">
    <source>
        <dbReference type="ARBA" id="ARBA00022519"/>
    </source>
</evidence>
<feature type="transmembrane region" description="Helical" evidence="12">
    <location>
        <begin position="12"/>
        <end position="35"/>
    </location>
</feature>
<accession>A0A644U6B2</accession>
<proteinExistence type="predicted"/>
<dbReference type="AlphaFoldDB" id="A0A644U6B2"/>
<dbReference type="GO" id="GO:0019646">
    <property type="term" value="P:aerobic electron transport chain"/>
    <property type="evidence" value="ECO:0007669"/>
    <property type="project" value="InterPro"/>
</dbReference>
<feature type="transmembrane region" description="Helical" evidence="12">
    <location>
        <begin position="66"/>
        <end position="88"/>
    </location>
</feature>
<keyword evidence="5" id="KW-0349">Heme</keyword>
<dbReference type="EMBL" id="VSSQ01000080">
    <property type="protein sequence ID" value="MPL74477.1"/>
    <property type="molecule type" value="Genomic_DNA"/>
</dbReference>
<keyword evidence="11 12" id="KW-0472">Membrane</keyword>
<keyword evidence="2" id="KW-0813">Transport</keyword>
<evidence type="ECO:0000256" key="1">
    <source>
        <dbReference type="ARBA" id="ARBA00004429"/>
    </source>
</evidence>
<dbReference type="Pfam" id="PF01654">
    <property type="entry name" value="Cyt_bd_oxida_I"/>
    <property type="match status" value="1"/>
</dbReference>
<evidence type="ECO:0000256" key="3">
    <source>
        <dbReference type="ARBA" id="ARBA00022475"/>
    </source>
</evidence>
<name>A0A644U6B2_9ZZZZ</name>
<keyword evidence="8" id="KW-0249">Electron transport</keyword>
<evidence type="ECO:0000313" key="13">
    <source>
        <dbReference type="EMBL" id="MPL74477.1"/>
    </source>
</evidence>
<evidence type="ECO:0000256" key="5">
    <source>
        <dbReference type="ARBA" id="ARBA00022617"/>
    </source>
</evidence>
<evidence type="ECO:0000256" key="10">
    <source>
        <dbReference type="ARBA" id="ARBA00023004"/>
    </source>
</evidence>
<reference evidence="13" key="1">
    <citation type="submission" date="2019-08" db="EMBL/GenBank/DDBJ databases">
        <authorList>
            <person name="Kucharzyk K."/>
            <person name="Murdoch R.W."/>
            <person name="Higgins S."/>
            <person name="Loffler F."/>
        </authorList>
    </citation>
    <scope>NUCLEOTIDE SEQUENCE</scope>
</reference>
<keyword evidence="3" id="KW-1003">Cell membrane</keyword>
<evidence type="ECO:0000256" key="9">
    <source>
        <dbReference type="ARBA" id="ARBA00022989"/>
    </source>
</evidence>
<protein>
    <submittedName>
        <fullName evidence="13">Cytochrome bd-II ubiquinol oxidase subunit 1</fullName>
    </submittedName>
</protein>
<dbReference type="GO" id="GO:0005886">
    <property type="term" value="C:plasma membrane"/>
    <property type="evidence" value="ECO:0007669"/>
    <property type="project" value="UniProtKB-SubCell"/>
</dbReference>
<dbReference type="GO" id="GO:0046872">
    <property type="term" value="F:metal ion binding"/>
    <property type="evidence" value="ECO:0007669"/>
    <property type="project" value="UniProtKB-KW"/>
</dbReference>
<dbReference type="PANTHER" id="PTHR30365:SF0">
    <property type="entry name" value="CYTOCHROME BD-I UBIQUINOL OXIDASE SUBUNIT 1"/>
    <property type="match status" value="1"/>
</dbReference>
<evidence type="ECO:0000256" key="11">
    <source>
        <dbReference type="ARBA" id="ARBA00023136"/>
    </source>
</evidence>
<evidence type="ECO:0000256" key="8">
    <source>
        <dbReference type="ARBA" id="ARBA00022982"/>
    </source>
</evidence>
<keyword evidence="4" id="KW-0997">Cell inner membrane</keyword>
<comment type="subcellular location">
    <subcellularLocation>
        <location evidence="1">Cell inner membrane</location>
        <topology evidence="1">Multi-pass membrane protein</topology>
    </subcellularLocation>
</comment>
<gene>
    <name evidence="13" type="primary">appC_1</name>
    <name evidence="13" type="ORF">SDC9_20289</name>
</gene>
<dbReference type="GO" id="GO:0016682">
    <property type="term" value="F:oxidoreductase activity, acting on diphenols and related substances as donors, oxygen as acceptor"/>
    <property type="evidence" value="ECO:0007669"/>
    <property type="project" value="TreeGrafter"/>
</dbReference>
<sequence length="94" mass="10298">MEYKGIIGKHKWYHWLALASIPLVYICSQAGWVVAEVGRQPWTIQDLLPVNAAVSGVSTGSVKTTLIMFFVLFTILLIAEIGIMIKVIKKGPGA</sequence>
<evidence type="ECO:0000256" key="12">
    <source>
        <dbReference type="SAM" id="Phobius"/>
    </source>
</evidence>
<dbReference type="GO" id="GO:0070069">
    <property type="term" value="C:cytochrome complex"/>
    <property type="evidence" value="ECO:0007669"/>
    <property type="project" value="InterPro"/>
</dbReference>
<keyword evidence="9 12" id="KW-1133">Transmembrane helix</keyword>
<evidence type="ECO:0000256" key="7">
    <source>
        <dbReference type="ARBA" id="ARBA00022723"/>
    </source>
</evidence>
<evidence type="ECO:0000256" key="2">
    <source>
        <dbReference type="ARBA" id="ARBA00022448"/>
    </source>
</evidence>
<organism evidence="13">
    <name type="scientific">bioreactor metagenome</name>
    <dbReference type="NCBI Taxonomy" id="1076179"/>
    <lineage>
        <taxon>unclassified sequences</taxon>
        <taxon>metagenomes</taxon>
        <taxon>ecological metagenomes</taxon>
    </lineage>
</organism>
<keyword evidence="7" id="KW-0479">Metal-binding</keyword>
<dbReference type="GO" id="GO:0020037">
    <property type="term" value="F:heme binding"/>
    <property type="evidence" value="ECO:0007669"/>
    <property type="project" value="TreeGrafter"/>
</dbReference>
<dbReference type="GO" id="GO:0009055">
    <property type="term" value="F:electron transfer activity"/>
    <property type="evidence" value="ECO:0007669"/>
    <property type="project" value="InterPro"/>
</dbReference>
<evidence type="ECO:0000256" key="6">
    <source>
        <dbReference type="ARBA" id="ARBA00022692"/>
    </source>
</evidence>
<keyword evidence="6 12" id="KW-0812">Transmembrane</keyword>